<proteinExistence type="predicted"/>
<comment type="caution">
    <text evidence="1">The sequence shown here is derived from an EMBL/GenBank/DDBJ whole genome shotgun (WGS) entry which is preliminary data.</text>
</comment>
<accession>X1AIK2</accession>
<dbReference type="Gene3D" id="3.60.15.10">
    <property type="entry name" value="Ribonuclease Z/Hydroxyacylglutathione hydrolase-like"/>
    <property type="match status" value="1"/>
</dbReference>
<sequence>QIGVGQLVLTHINHNNRPHDELDAYVGQYPGVVVAYDGMSLEI</sequence>
<dbReference type="InterPro" id="IPR036866">
    <property type="entry name" value="RibonucZ/Hydroxyglut_hydro"/>
</dbReference>
<evidence type="ECO:0008006" key="2">
    <source>
        <dbReference type="Google" id="ProtNLM"/>
    </source>
</evidence>
<organism evidence="1">
    <name type="scientific">marine sediment metagenome</name>
    <dbReference type="NCBI Taxonomy" id="412755"/>
    <lineage>
        <taxon>unclassified sequences</taxon>
        <taxon>metagenomes</taxon>
        <taxon>ecological metagenomes</taxon>
    </lineage>
</organism>
<reference evidence="1" key="1">
    <citation type="journal article" date="2014" name="Front. Microbiol.">
        <title>High frequency of phylogenetically diverse reductive dehalogenase-homologous genes in deep subseafloor sedimentary metagenomes.</title>
        <authorList>
            <person name="Kawai M."/>
            <person name="Futagami T."/>
            <person name="Toyoda A."/>
            <person name="Takaki Y."/>
            <person name="Nishi S."/>
            <person name="Hori S."/>
            <person name="Arai W."/>
            <person name="Tsubouchi T."/>
            <person name="Morono Y."/>
            <person name="Uchiyama I."/>
            <person name="Ito T."/>
            <person name="Fujiyama A."/>
            <person name="Inagaki F."/>
            <person name="Takami H."/>
        </authorList>
    </citation>
    <scope>NUCLEOTIDE SEQUENCE</scope>
    <source>
        <strain evidence="1">Expedition CK06-06</strain>
    </source>
</reference>
<dbReference type="EMBL" id="BART01013899">
    <property type="protein sequence ID" value="GAG82475.1"/>
    <property type="molecule type" value="Genomic_DNA"/>
</dbReference>
<evidence type="ECO:0000313" key="1">
    <source>
        <dbReference type="EMBL" id="GAG82475.1"/>
    </source>
</evidence>
<name>X1AIK2_9ZZZZ</name>
<dbReference type="AlphaFoldDB" id="X1AIK2"/>
<protein>
    <recommendedName>
        <fullName evidence="2">Metallo-beta-lactamase domain-containing protein</fullName>
    </recommendedName>
</protein>
<gene>
    <name evidence="1" type="ORF">S01H4_28123</name>
</gene>
<feature type="non-terminal residue" evidence="1">
    <location>
        <position position="1"/>
    </location>
</feature>